<evidence type="ECO:0000313" key="3">
    <source>
        <dbReference type="Proteomes" id="UP000593766"/>
    </source>
</evidence>
<feature type="transmembrane region" description="Helical" evidence="1">
    <location>
        <begin position="107"/>
        <end position="126"/>
    </location>
</feature>
<evidence type="ECO:0008006" key="4">
    <source>
        <dbReference type="Google" id="ProtNLM"/>
    </source>
</evidence>
<dbReference type="RefSeq" id="WP_193436208.1">
    <property type="nucleotide sequence ID" value="NZ_CP063144.1"/>
</dbReference>
<organism evidence="2 3">
    <name type="scientific">Thermosphaera chiliense</name>
    <dbReference type="NCBI Taxonomy" id="3402707"/>
    <lineage>
        <taxon>Archaea</taxon>
        <taxon>Thermoproteota</taxon>
        <taxon>Thermoprotei</taxon>
        <taxon>Desulfurococcales</taxon>
        <taxon>Desulfurococcaceae</taxon>
        <taxon>Thermosphaera</taxon>
    </lineage>
</organism>
<evidence type="ECO:0000256" key="1">
    <source>
        <dbReference type="SAM" id="Phobius"/>
    </source>
</evidence>
<feature type="transmembrane region" description="Helical" evidence="1">
    <location>
        <begin position="6"/>
        <end position="24"/>
    </location>
</feature>
<keyword evidence="1" id="KW-0472">Membrane</keyword>
<dbReference type="GeneID" id="59453770"/>
<keyword evidence="1" id="KW-0812">Transmembrane</keyword>
<keyword evidence="1" id="KW-1133">Transmembrane helix</keyword>
<accession>A0A7M1UR05</accession>
<feature type="transmembrane region" description="Helical" evidence="1">
    <location>
        <begin position="133"/>
        <end position="152"/>
    </location>
</feature>
<dbReference type="KEGG" id="tcs:IMZ38_00090"/>
<feature type="transmembrane region" description="Helical" evidence="1">
    <location>
        <begin position="293"/>
        <end position="310"/>
    </location>
</feature>
<feature type="transmembrane region" description="Helical" evidence="1">
    <location>
        <begin position="83"/>
        <end position="101"/>
    </location>
</feature>
<sequence length="670" mass="72540">MNARFVAGIALLIVSATLYVYLAFMFNPAYQNIPDDAAAWIVSYAKTSGSLEDYCGAFHNACAWVLKTVYYAVNALRIQPMELALIGGMSLLLSAFLLYFLVFKDAFIAGFSTLLLSTSPVFIYWFKPSNYGFPAWVFTGLLAVALTALYLSTRRKIILIAVTAVYGLALTLYPGSWALSVVTGVAFLLALLYEKEPSLCIHGLTAWLAAYAIPVLFLGTSYLASICMLGIIWLGAPIILAGLSYKSFEKASVKFFAALFLAIFSTLLSIYLLKTGLLTGYAEIFSRRFNPVIDYGILGIFSLMGLIVFSRSEILAGRGFDRTVFPVGFLLGLVLPYVDPTSALLSLVFLAPLVGITLASLFTSSMIVENFRRRILFAALSIMILAGGVAANAVYSASVMAAKPSIYLADMDLYLGVGEKLLNESAWASALEALKTNLSSTSGGVLVVSYWDYSWWVLGYVGGEGGVKVLSTPLSDVSYKRLTSWVLLSDELTAVKILKNISETTGVSTIYLVVSTAFSIGLTGGKSNNAYLGAVIPGVSSLYGVQLPYYAAAGDLYRLPVYSSLMNKSYLEFINTGVGRTVYEVPLAWNTKGGETLLAAVIVDGLSKAGFNVYNVLYSQSKLSSTLKYFELVNVSAKPVYSVTVSYYSYEVNYAVLIYRLNVSGLSGVF</sequence>
<dbReference type="Proteomes" id="UP000593766">
    <property type="component" value="Chromosome"/>
</dbReference>
<keyword evidence="3" id="KW-1185">Reference proteome</keyword>
<feature type="transmembrane region" description="Helical" evidence="1">
    <location>
        <begin position="255"/>
        <end position="273"/>
    </location>
</feature>
<protein>
    <recommendedName>
        <fullName evidence="4">Oligosaccharyl transferase</fullName>
    </recommendedName>
</protein>
<feature type="transmembrane region" description="Helical" evidence="1">
    <location>
        <begin position="375"/>
        <end position="395"/>
    </location>
</feature>
<gene>
    <name evidence="2" type="ORF">IMZ38_00090</name>
</gene>
<dbReference type="AlphaFoldDB" id="A0A7M1UR05"/>
<reference evidence="2 3" key="1">
    <citation type="submission" date="2020-10" db="EMBL/GenBank/DDBJ databases">
        <title>Complete genome sequence of Thermosphaera aggregans strain 3507.</title>
        <authorList>
            <person name="Zayulina K.S."/>
            <person name="Elcheninov A.G."/>
            <person name="Toshchakov S.V."/>
            <person name="Kublanov I.V."/>
            <person name="Kochetkova T.V."/>
        </authorList>
    </citation>
    <scope>NUCLEOTIDE SEQUENCE [LARGE SCALE GENOMIC DNA]</scope>
    <source>
        <strain evidence="2 3">3507</strain>
    </source>
</reference>
<feature type="transmembrane region" description="Helical" evidence="1">
    <location>
        <begin position="344"/>
        <end position="363"/>
    </location>
</feature>
<name>A0A7M1UR05_9CREN</name>
<feature type="transmembrane region" description="Helical" evidence="1">
    <location>
        <begin position="199"/>
        <end position="217"/>
    </location>
</feature>
<evidence type="ECO:0000313" key="2">
    <source>
        <dbReference type="EMBL" id="QOR94409.1"/>
    </source>
</evidence>
<feature type="transmembrane region" description="Helical" evidence="1">
    <location>
        <begin position="223"/>
        <end position="243"/>
    </location>
</feature>
<dbReference type="EMBL" id="CP063144">
    <property type="protein sequence ID" value="QOR94409.1"/>
    <property type="molecule type" value="Genomic_DNA"/>
</dbReference>
<dbReference type="OrthoDB" id="19346at2157"/>
<proteinExistence type="predicted"/>